<proteinExistence type="predicted"/>
<dbReference type="RefSeq" id="XP_009540257.1">
    <property type="nucleotide sequence ID" value="XM_009541962.1"/>
</dbReference>
<dbReference type="KEGG" id="hir:HETIRDRAFT_17926"/>
<name>W4KN98_HETIT</name>
<protein>
    <submittedName>
        <fullName evidence="1">Uncharacterized protein</fullName>
    </submittedName>
</protein>
<dbReference type="GeneID" id="20668551"/>
<dbReference type="Proteomes" id="UP000030671">
    <property type="component" value="Unassembled WGS sequence"/>
</dbReference>
<sequence>LINSGAEGLLIDKQFCLDNNILMQKINKPIPVFNVDGTANDGGKITDKACLLMR</sequence>
<reference evidence="1 2" key="1">
    <citation type="journal article" date="2012" name="New Phytol.">
        <title>Insight into trade-off between wood decay and parasitism from the genome of a fungal forest pathogen.</title>
        <authorList>
            <person name="Olson A."/>
            <person name="Aerts A."/>
            <person name="Asiegbu F."/>
            <person name="Belbahri L."/>
            <person name="Bouzid O."/>
            <person name="Broberg A."/>
            <person name="Canback B."/>
            <person name="Coutinho P.M."/>
            <person name="Cullen D."/>
            <person name="Dalman K."/>
            <person name="Deflorio G."/>
            <person name="van Diepen L.T."/>
            <person name="Dunand C."/>
            <person name="Duplessis S."/>
            <person name="Durling M."/>
            <person name="Gonthier P."/>
            <person name="Grimwood J."/>
            <person name="Fossdal C.G."/>
            <person name="Hansson D."/>
            <person name="Henrissat B."/>
            <person name="Hietala A."/>
            <person name="Himmelstrand K."/>
            <person name="Hoffmeister D."/>
            <person name="Hogberg N."/>
            <person name="James T.Y."/>
            <person name="Karlsson M."/>
            <person name="Kohler A."/>
            <person name="Kues U."/>
            <person name="Lee Y.H."/>
            <person name="Lin Y.C."/>
            <person name="Lind M."/>
            <person name="Lindquist E."/>
            <person name="Lombard V."/>
            <person name="Lucas S."/>
            <person name="Lunden K."/>
            <person name="Morin E."/>
            <person name="Murat C."/>
            <person name="Park J."/>
            <person name="Raffaello T."/>
            <person name="Rouze P."/>
            <person name="Salamov A."/>
            <person name="Schmutz J."/>
            <person name="Solheim H."/>
            <person name="Stahlberg J."/>
            <person name="Velez H."/>
            <person name="de Vries R.P."/>
            <person name="Wiebenga A."/>
            <person name="Woodward S."/>
            <person name="Yakovlev I."/>
            <person name="Garbelotto M."/>
            <person name="Martin F."/>
            <person name="Grigoriev I.V."/>
            <person name="Stenlid J."/>
        </authorList>
    </citation>
    <scope>NUCLEOTIDE SEQUENCE [LARGE SCALE GENOMIC DNA]</scope>
    <source>
        <strain evidence="1 2">TC 32-1</strain>
    </source>
</reference>
<feature type="non-terminal residue" evidence="1">
    <location>
        <position position="1"/>
    </location>
</feature>
<dbReference type="HOGENOM" id="CLU_000384_32_5_1"/>
<evidence type="ECO:0000313" key="2">
    <source>
        <dbReference type="Proteomes" id="UP000030671"/>
    </source>
</evidence>
<feature type="non-terminal residue" evidence="1">
    <location>
        <position position="54"/>
    </location>
</feature>
<dbReference type="EMBL" id="KI925454">
    <property type="protein sequence ID" value="ETW86531.1"/>
    <property type="molecule type" value="Genomic_DNA"/>
</dbReference>
<organism evidence="1 2">
    <name type="scientific">Heterobasidion irregulare (strain TC 32-1)</name>
    <dbReference type="NCBI Taxonomy" id="747525"/>
    <lineage>
        <taxon>Eukaryota</taxon>
        <taxon>Fungi</taxon>
        <taxon>Dikarya</taxon>
        <taxon>Basidiomycota</taxon>
        <taxon>Agaricomycotina</taxon>
        <taxon>Agaricomycetes</taxon>
        <taxon>Russulales</taxon>
        <taxon>Bondarzewiaceae</taxon>
        <taxon>Heterobasidion</taxon>
        <taxon>Heterobasidion annosum species complex</taxon>
    </lineage>
</organism>
<evidence type="ECO:0000313" key="1">
    <source>
        <dbReference type="EMBL" id="ETW86531.1"/>
    </source>
</evidence>
<dbReference type="AlphaFoldDB" id="W4KN98"/>
<gene>
    <name evidence="1" type="ORF">HETIRDRAFT_17926</name>
</gene>
<keyword evidence="2" id="KW-1185">Reference proteome</keyword>
<accession>W4KN98</accession>
<dbReference type="OrthoDB" id="128646at2759"/>
<dbReference type="InParanoid" id="W4KN98"/>